<keyword evidence="3" id="KW-1185">Reference proteome</keyword>
<accession>A0A5M3WZD2</accession>
<keyword evidence="1" id="KW-0472">Membrane</keyword>
<dbReference type="Proteomes" id="UP000331127">
    <property type="component" value="Unassembled WGS sequence"/>
</dbReference>
<keyword evidence="1" id="KW-0812">Transmembrane</keyword>
<sequence>MPNLALPVFTPVVFIAAGLIAVTAATYLYSADPGRRARALRLLRMLLRR</sequence>
<proteinExistence type="predicted"/>
<organism evidence="2 3">
    <name type="scientific">Acrocarpospora macrocephala</name>
    <dbReference type="NCBI Taxonomy" id="150177"/>
    <lineage>
        <taxon>Bacteria</taxon>
        <taxon>Bacillati</taxon>
        <taxon>Actinomycetota</taxon>
        <taxon>Actinomycetes</taxon>
        <taxon>Streptosporangiales</taxon>
        <taxon>Streptosporangiaceae</taxon>
        <taxon>Acrocarpospora</taxon>
    </lineage>
</organism>
<feature type="transmembrane region" description="Helical" evidence="1">
    <location>
        <begin position="6"/>
        <end position="29"/>
    </location>
</feature>
<dbReference type="AlphaFoldDB" id="A0A5M3WZD2"/>
<name>A0A5M3WZD2_9ACTN</name>
<evidence type="ECO:0000256" key="1">
    <source>
        <dbReference type="SAM" id="Phobius"/>
    </source>
</evidence>
<comment type="caution">
    <text evidence="2">The sequence shown here is derived from an EMBL/GenBank/DDBJ whole genome shotgun (WGS) entry which is preliminary data.</text>
</comment>
<evidence type="ECO:0000313" key="2">
    <source>
        <dbReference type="EMBL" id="GES11783.1"/>
    </source>
</evidence>
<protein>
    <submittedName>
        <fullName evidence="2">Uncharacterized protein</fullName>
    </submittedName>
</protein>
<reference evidence="2 3" key="1">
    <citation type="submission" date="2019-10" db="EMBL/GenBank/DDBJ databases">
        <title>Whole genome shotgun sequence of Acrocarpospora macrocephala NBRC 16266.</title>
        <authorList>
            <person name="Ichikawa N."/>
            <person name="Kimura A."/>
            <person name="Kitahashi Y."/>
            <person name="Komaki H."/>
            <person name="Oguchi A."/>
        </authorList>
    </citation>
    <scope>NUCLEOTIDE SEQUENCE [LARGE SCALE GENOMIC DNA]</scope>
    <source>
        <strain evidence="2 3">NBRC 16266</strain>
    </source>
</reference>
<dbReference type="EMBL" id="BLAE01000032">
    <property type="protein sequence ID" value="GES11783.1"/>
    <property type="molecule type" value="Genomic_DNA"/>
</dbReference>
<evidence type="ECO:0000313" key="3">
    <source>
        <dbReference type="Proteomes" id="UP000331127"/>
    </source>
</evidence>
<dbReference type="RefSeq" id="WP_155357135.1">
    <property type="nucleotide sequence ID" value="NZ_BAAAHL010000003.1"/>
</dbReference>
<gene>
    <name evidence="2" type="ORF">Amac_053800</name>
</gene>
<keyword evidence="1" id="KW-1133">Transmembrane helix</keyword>